<protein>
    <submittedName>
        <fullName evidence="1">Uncharacterized protein</fullName>
    </submittedName>
</protein>
<accession>A0AAV7EVT7</accession>
<comment type="caution">
    <text evidence="1">The sequence shown here is derived from an EMBL/GenBank/DDBJ whole genome shotgun (WGS) entry which is preliminary data.</text>
</comment>
<evidence type="ECO:0000313" key="1">
    <source>
        <dbReference type="EMBL" id="KAG9452759.1"/>
    </source>
</evidence>
<gene>
    <name evidence="1" type="ORF">H6P81_005663</name>
</gene>
<dbReference type="Proteomes" id="UP000825729">
    <property type="component" value="Unassembled WGS sequence"/>
</dbReference>
<keyword evidence="2" id="KW-1185">Reference proteome</keyword>
<sequence>MRSVKKGHRRESDAVECLRRVLRSPSVCTSDLRLRSPDKVLVASMTMQRKTARAESAMVGAVNPKTCHFGKLALAILSSSSSSSSKNSLPFLFPFFFPHFLLPSPNHFIDFEAGRTLLRKYPQRKGERPVQKPTRSTWSPDSACTVTLCESRVRMISAVEIRNPTAAKNRGKEESPLTRVWKKRKIRKRGWIWQAKVEVERRMIHHERRVGYGEKRKREERVQKRGGVEWWIHCVVVFLPHSP</sequence>
<name>A0AAV7EVT7_ARIFI</name>
<dbReference type="AlphaFoldDB" id="A0AAV7EVT7"/>
<reference evidence="1 2" key="1">
    <citation type="submission" date="2021-07" db="EMBL/GenBank/DDBJ databases">
        <title>The Aristolochia fimbriata genome: insights into angiosperm evolution, floral development and chemical biosynthesis.</title>
        <authorList>
            <person name="Jiao Y."/>
        </authorList>
    </citation>
    <scope>NUCLEOTIDE SEQUENCE [LARGE SCALE GENOMIC DNA]</scope>
    <source>
        <strain evidence="1">IBCAS-2021</strain>
        <tissue evidence="1">Leaf</tissue>
    </source>
</reference>
<evidence type="ECO:0000313" key="2">
    <source>
        <dbReference type="Proteomes" id="UP000825729"/>
    </source>
</evidence>
<organism evidence="1 2">
    <name type="scientific">Aristolochia fimbriata</name>
    <name type="common">White veined hardy Dutchman's pipe vine</name>
    <dbReference type="NCBI Taxonomy" id="158543"/>
    <lineage>
        <taxon>Eukaryota</taxon>
        <taxon>Viridiplantae</taxon>
        <taxon>Streptophyta</taxon>
        <taxon>Embryophyta</taxon>
        <taxon>Tracheophyta</taxon>
        <taxon>Spermatophyta</taxon>
        <taxon>Magnoliopsida</taxon>
        <taxon>Magnoliidae</taxon>
        <taxon>Piperales</taxon>
        <taxon>Aristolochiaceae</taxon>
        <taxon>Aristolochia</taxon>
    </lineage>
</organism>
<dbReference type="EMBL" id="JAINDJ010000003">
    <property type="protein sequence ID" value="KAG9452759.1"/>
    <property type="molecule type" value="Genomic_DNA"/>
</dbReference>
<proteinExistence type="predicted"/>